<dbReference type="SMART" id="SM00755">
    <property type="entry name" value="Grip"/>
    <property type="match status" value="1"/>
</dbReference>
<evidence type="ECO:0000256" key="2">
    <source>
        <dbReference type="ARBA" id="ARBA00022490"/>
    </source>
</evidence>
<feature type="compositionally biased region" description="Polar residues" evidence="6">
    <location>
        <begin position="1"/>
        <end position="10"/>
    </location>
</feature>
<organism evidence="8 9">
    <name type="scientific">Aedes albopictus</name>
    <name type="common">Asian tiger mosquito</name>
    <name type="synonym">Stegomyia albopicta</name>
    <dbReference type="NCBI Taxonomy" id="7160"/>
    <lineage>
        <taxon>Eukaryota</taxon>
        <taxon>Metazoa</taxon>
        <taxon>Ecdysozoa</taxon>
        <taxon>Arthropoda</taxon>
        <taxon>Hexapoda</taxon>
        <taxon>Insecta</taxon>
        <taxon>Pterygota</taxon>
        <taxon>Neoptera</taxon>
        <taxon>Endopterygota</taxon>
        <taxon>Diptera</taxon>
        <taxon>Nematocera</taxon>
        <taxon>Culicoidea</taxon>
        <taxon>Culicidae</taxon>
        <taxon>Culicinae</taxon>
        <taxon>Aedini</taxon>
        <taxon>Aedes</taxon>
        <taxon>Stegomyia</taxon>
    </lineage>
</organism>
<name>A0ABM2A020_AEDAL</name>
<evidence type="ECO:0000256" key="3">
    <source>
        <dbReference type="ARBA" id="ARBA00022553"/>
    </source>
</evidence>
<feature type="coiled-coil region" evidence="5">
    <location>
        <begin position="254"/>
        <end position="469"/>
    </location>
</feature>
<dbReference type="EnsemblMetazoa" id="AALFPA23_023204.R34507">
    <property type="protein sequence ID" value="AALFPA23_023204.P34507"/>
    <property type="gene ID" value="AALFPA23_023204"/>
</dbReference>
<feature type="compositionally biased region" description="Low complexity" evidence="6">
    <location>
        <begin position="1514"/>
        <end position="1523"/>
    </location>
</feature>
<evidence type="ECO:0000313" key="8">
    <source>
        <dbReference type="EnsemblMetazoa" id="AALFPA23_023204.P34507"/>
    </source>
</evidence>
<dbReference type="Pfam" id="PF01465">
    <property type="entry name" value="GRIP"/>
    <property type="match status" value="1"/>
</dbReference>
<dbReference type="GeneID" id="109418320"/>
<feature type="compositionally biased region" description="Low complexity" evidence="6">
    <location>
        <begin position="11"/>
        <end position="24"/>
    </location>
</feature>
<sequence>MDVNAPSDQDSASGGSAASKKGASPFDNLSRDDLVKKCRGLLGIAQKAKQAKDECLEENRKLKEQLSLAETQKTADKDCLKAMQEMVSSLTEQKLNAAMKVDGLEKAVAGLRREVDGAALLRDQLDKLSVENEAFQRQIKRLTDENEELLGDLSSMEAKLKEVAEEKETVKASKVTLEQELLKAKNEAALFGKEEKLIRKLKLYKNKVQEISAKVLLLKSDRKILMKTVKDYSEQVPKWQKELLKASDVLFTRIQALERENACLKKANAESLNQKDAQGSEQIMAFEEQLKQVTTEKEALEDSILGKQKVIDDMESKNSSLNCVVAQMEEKLRLEQTENQKLSEQLVRLSEESTQNQAELRSQLDEVQARLTKQAEELEAKSSQLVDYERKLEREEEENEKSLTEAHQALSKKLEQLKASNDENSTTISELEAVKESLEARNTDLQERLQEAETTSKHLTEMIEQFKIDAAQVESEHQARLADLQELSAKQCVDLEDKVRKDIEGGRNQEELQRSLEEAKRGVSTKEEELQHVQKKLQEYTSALEALQGRYDTLTVQNQQLQASCEVLVDQKTAGQTELRALNVALKAENENLQTRLLEAEETTRTLAAEIEVLKTSVSEAWDQVEAKDVQLSQFEQKLRQEAEENEKGRNAIVDKENTLTQVQQKLQESSNALKTLQERYDALTVQNQELQSSHDEIVNAKATDQSELQEMANSLKSENGELLKRLSEGEETARLMAEEIERLQNRRSEAYEQVDAKDAQLSQFEQKLRQKADENEKGRNLITEKENTFQQLQQKLQETVSTLESIQGKHDLLAAANQQLQTVNEKLSDENATFKTDLGTVQSKLELVKLENSDLLSELKEINEILKERGGVISLQLSKISELESQKTTLQQKLTELSSPDVNELKQRSQDLERQLADKETELIALRERDRSFDAQSDVMSTSTISRAEESARMRDVDDSFEEKYNKLRSLAVKLKKKVAEQTLQLQKFEKERETLTTGKNLQSLQAEYDRLLDQMEVERQGIQQRETELKDLKEQLEKQQQEIETLNQVRTELDSSSRKDKSSLETTIREYREQLQNLKREKEAFNLAKKEIDSENQKLKATLKAKEKQLSEELEAQKELKAEVEKCRLAAKKANVLNLEMEAYEKSLAELNKKLEMKKVHEKELEGTIEVQEGTIKSLKSQLTLLEQSMNAERSHSQELKKNVDLQQEKLRVSEHQRGEINVELAQLKVEYERIKLEIESNRVELSEAVTEKEKVNSSMEAEKSKLLKQVYSLECDAEELRTKLKEKSQEVEDVRTEFASYKIRAQSVLRQNQNKEGGKERELQEEVQTLQKSLDLSQQKLQTFTQQITELGKSCDELREDKARLQSRCKELHDLLEESRLQNESLMEESRRSNLNHQEALKTQRLQNETLVSCYKKQIEELQEQHSKEVETLQVRITQATARHSADPPNDLRNNNHSIASTSAAGFGFFRGQHISDEQKINLLLMEREEGEGSESTSSNQNPSLPRRKSSNSSQQNQRTRSARDLIPLDELLNSSFDDPSVFEADPGDLRPSTSPTVELQHTKDKLTKQESRVRHLTALLAEAEQDLAKLTQLNELLKEEVRRHERAIEREKHVHNSEYLKNVIFKFLTLNSGDEKSHLVPVLNTILRLSPEETQKLNNVARGTDGGGRGWTGILWN</sequence>
<keyword evidence="3" id="KW-0597">Phosphoprotein</keyword>
<keyword evidence="4 5" id="KW-0175">Coiled coil</keyword>
<feature type="compositionally biased region" description="Basic and acidic residues" evidence="6">
    <location>
        <begin position="1564"/>
        <end position="1573"/>
    </location>
</feature>
<evidence type="ECO:0000256" key="4">
    <source>
        <dbReference type="ARBA" id="ARBA00023054"/>
    </source>
</evidence>
<dbReference type="InterPro" id="IPR051841">
    <property type="entry name" value="MT-Golgi_org_protein"/>
</dbReference>
<dbReference type="Gene3D" id="1.10.220.60">
    <property type="entry name" value="GRIP domain"/>
    <property type="match status" value="1"/>
</dbReference>
<reference evidence="8" key="2">
    <citation type="submission" date="2025-05" db="UniProtKB">
        <authorList>
            <consortium name="EnsemblMetazoa"/>
        </authorList>
    </citation>
    <scope>IDENTIFICATION</scope>
    <source>
        <strain evidence="8">Foshan</strain>
    </source>
</reference>
<feature type="coiled-coil region" evidence="5">
    <location>
        <begin position="1273"/>
        <end position="1446"/>
    </location>
</feature>
<feature type="coiled-coil region" evidence="5">
    <location>
        <begin position="727"/>
        <end position="866"/>
    </location>
</feature>
<proteinExistence type="predicted"/>
<evidence type="ECO:0000259" key="7">
    <source>
        <dbReference type="PROSITE" id="PS50913"/>
    </source>
</evidence>
<feature type="domain" description="GRIP" evidence="7">
    <location>
        <begin position="1614"/>
        <end position="1664"/>
    </location>
</feature>
<evidence type="ECO:0000256" key="6">
    <source>
        <dbReference type="SAM" id="MobiDB-lite"/>
    </source>
</evidence>
<protein>
    <recommendedName>
        <fullName evidence="7">GRIP domain-containing protein</fullName>
    </recommendedName>
</protein>
<dbReference type="PROSITE" id="PS50913">
    <property type="entry name" value="GRIP"/>
    <property type="match status" value="1"/>
</dbReference>
<evidence type="ECO:0000256" key="1">
    <source>
        <dbReference type="ARBA" id="ARBA00004496"/>
    </source>
</evidence>
<accession>A0ABM2A020</accession>
<evidence type="ECO:0000313" key="9">
    <source>
        <dbReference type="Proteomes" id="UP000069940"/>
    </source>
</evidence>
<feature type="coiled-coil region" evidence="5">
    <location>
        <begin position="118"/>
        <end position="214"/>
    </location>
</feature>
<feature type="coiled-coil region" evidence="5">
    <location>
        <begin position="903"/>
        <end position="930"/>
    </location>
</feature>
<dbReference type="Proteomes" id="UP000069940">
    <property type="component" value="Unassembled WGS sequence"/>
</dbReference>
<feature type="coiled-coil region" evidence="5">
    <location>
        <begin position="45"/>
        <end position="72"/>
    </location>
</feature>
<feature type="region of interest" description="Disordered" evidence="6">
    <location>
        <begin position="1"/>
        <end position="30"/>
    </location>
</feature>
<reference evidence="9" key="1">
    <citation type="journal article" date="2015" name="Proc. Natl. Acad. Sci. U.S.A.">
        <title>Genome sequence of the Asian Tiger mosquito, Aedes albopictus, reveals insights into its biology, genetics, and evolution.</title>
        <authorList>
            <person name="Chen X.G."/>
            <person name="Jiang X."/>
            <person name="Gu J."/>
            <person name="Xu M."/>
            <person name="Wu Y."/>
            <person name="Deng Y."/>
            <person name="Zhang C."/>
            <person name="Bonizzoni M."/>
            <person name="Dermauw W."/>
            <person name="Vontas J."/>
            <person name="Armbruster P."/>
            <person name="Huang X."/>
            <person name="Yang Y."/>
            <person name="Zhang H."/>
            <person name="He W."/>
            <person name="Peng H."/>
            <person name="Liu Y."/>
            <person name="Wu K."/>
            <person name="Chen J."/>
            <person name="Lirakis M."/>
            <person name="Topalis P."/>
            <person name="Van Leeuwen T."/>
            <person name="Hall A.B."/>
            <person name="Jiang X."/>
            <person name="Thorpe C."/>
            <person name="Mueller R.L."/>
            <person name="Sun C."/>
            <person name="Waterhouse R.M."/>
            <person name="Yan G."/>
            <person name="Tu Z.J."/>
            <person name="Fang X."/>
            <person name="James A.A."/>
        </authorList>
    </citation>
    <scope>NUCLEOTIDE SEQUENCE [LARGE SCALE GENOMIC DNA]</scope>
    <source>
        <strain evidence="9">Foshan</strain>
    </source>
</reference>
<dbReference type="RefSeq" id="XP_029719807.2">
    <property type="nucleotide sequence ID" value="XM_029863947.2"/>
</dbReference>
<comment type="subcellular location">
    <subcellularLocation>
        <location evidence="1">Cytoplasm</location>
    </subcellularLocation>
</comment>
<feature type="coiled-coil region" evidence="5">
    <location>
        <begin position="509"/>
        <end position="694"/>
    </location>
</feature>
<keyword evidence="2" id="KW-0963">Cytoplasm</keyword>
<dbReference type="InterPro" id="IPR000237">
    <property type="entry name" value="GRIP_dom"/>
</dbReference>
<feature type="region of interest" description="Disordered" evidence="6">
    <location>
        <begin position="1492"/>
        <end position="1573"/>
    </location>
</feature>
<evidence type="ECO:0000256" key="5">
    <source>
        <dbReference type="SAM" id="Coils"/>
    </source>
</evidence>
<dbReference type="PANTHER" id="PTHR18902">
    <property type="entry name" value="NUCLEAR MITOTIC APPARATUS PROTEIN 1-RELATED"/>
    <property type="match status" value="1"/>
</dbReference>
<feature type="coiled-coil region" evidence="5">
    <location>
        <begin position="973"/>
        <end position="1247"/>
    </location>
</feature>
<dbReference type="PANTHER" id="PTHR18902:SF25">
    <property type="entry name" value="GRIP AND COILED-COIL DOMAIN-CONTAINING PROTEIN 2"/>
    <property type="match status" value="1"/>
</dbReference>
<keyword evidence="9" id="KW-1185">Reference proteome</keyword>